<comment type="caution">
    <text evidence="2">The sequence shown here is derived from an EMBL/GenBank/DDBJ whole genome shotgun (WGS) entry which is preliminary data.</text>
</comment>
<accession>A0A2K0UQB1</accession>
<gene>
    <name evidence="2" type="ORF">FNYG_14702</name>
</gene>
<protein>
    <recommendedName>
        <fullName evidence="4">Major facilitator superfamily (MFS) profile domain-containing protein</fullName>
    </recommendedName>
</protein>
<name>A0A2K0UQB1_GIBNY</name>
<evidence type="ECO:0000313" key="2">
    <source>
        <dbReference type="EMBL" id="PNP59965.1"/>
    </source>
</evidence>
<feature type="transmembrane region" description="Helical" evidence="1">
    <location>
        <begin position="121"/>
        <end position="141"/>
    </location>
</feature>
<dbReference type="Proteomes" id="UP000236664">
    <property type="component" value="Unassembled WGS sequence"/>
</dbReference>
<dbReference type="OrthoDB" id="3936150at2759"/>
<organism evidence="2 3">
    <name type="scientific">Gibberella nygamai</name>
    <name type="common">Bean root rot disease fungus</name>
    <name type="synonym">Fusarium nygamai</name>
    <dbReference type="NCBI Taxonomy" id="42673"/>
    <lineage>
        <taxon>Eukaryota</taxon>
        <taxon>Fungi</taxon>
        <taxon>Dikarya</taxon>
        <taxon>Ascomycota</taxon>
        <taxon>Pezizomycotina</taxon>
        <taxon>Sordariomycetes</taxon>
        <taxon>Hypocreomycetidae</taxon>
        <taxon>Hypocreales</taxon>
        <taxon>Nectriaceae</taxon>
        <taxon>Fusarium</taxon>
        <taxon>Fusarium fujikuroi species complex</taxon>
    </lineage>
</organism>
<dbReference type="AlphaFoldDB" id="A0A2K0UQB1"/>
<evidence type="ECO:0000256" key="1">
    <source>
        <dbReference type="SAM" id="Phobius"/>
    </source>
</evidence>
<reference evidence="2 3" key="1">
    <citation type="submission" date="2017-06" db="EMBL/GenBank/DDBJ databases">
        <title>Genome of Fusarium nygamai isolate CS10214.</title>
        <authorList>
            <person name="Gardiner D.M."/>
            <person name="Obanor F."/>
            <person name="Kazan K."/>
        </authorList>
    </citation>
    <scope>NUCLEOTIDE SEQUENCE [LARGE SCALE GENOMIC DNA]</scope>
    <source>
        <strain evidence="2 3">CS10214</strain>
    </source>
</reference>
<proteinExistence type="predicted"/>
<keyword evidence="1" id="KW-0472">Membrane</keyword>
<dbReference type="EMBL" id="MTQA01000392">
    <property type="protein sequence ID" value="PNP59965.1"/>
    <property type="molecule type" value="Genomic_DNA"/>
</dbReference>
<evidence type="ECO:0000313" key="3">
    <source>
        <dbReference type="Proteomes" id="UP000236664"/>
    </source>
</evidence>
<feature type="transmembrane region" description="Helical" evidence="1">
    <location>
        <begin position="61"/>
        <end position="79"/>
    </location>
</feature>
<feature type="transmembrane region" description="Helical" evidence="1">
    <location>
        <begin position="91"/>
        <end position="109"/>
    </location>
</feature>
<sequence>MSLIRAFVLRSLESPRWLVSCGKMQEAAEVINHISKMTTQITTSLVITFCSQSKRSLMVRYPLYTTFLPYYLAANGANFGETTNYIKYRNWTISSIVGIFGPTLSTILVSSRWFKSKLSMLLTGITCAAFSGAFTSPRIAAQNLVFS</sequence>
<dbReference type="Gene3D" id="1.10.286.90">
    <property type="entry name" value="MFS transporter, transmembrane helix TM10b"/>
    <property type="match status" value="1"/>
</dbReference>
<evidence type="ECO:0008006" key="4">
    <source>
        <dbReference type="Google" id="ProtNLM"/>
    </source>
</evidence>
<keyword evidence="3" id="KW-1185">Reference proteome</keyword>
<keyword evidence="1" id="KW-1133">Transmembrane helix</keyword>
<keyword evidence="1" id="KW-0812">Transmembrane</keyword>